<evidence type="ECO:0000259" key="7">
    <source>
        <dbReference type="Pfam" id="PF08240"/>
    </source>
</evidence>
<dbReference type="AlphaFoldDB" id="A0A1S1REN8"/>
<keyword evidence="9" id="KW-1185">Reference proteome</keyword>
<dbReference type="InterPro" id="IPR013154">
    <property type="entry name" value="ADH-like_N"/>
</dbReference>
<dbReference type="SUPFAM" id="SSF50129">
    <property type="entry name" value="GroES-like"/>
    <property type="match status" value="1"/>
</dbReference>
<dbReference type="EMBL" id="MAXA01000025">
    <property type="protein sequence ID" value="OHV43965.1"/>
    <property type="molecule type" value="Genomic_DNA"/>
</dbReference>
<gene>
    <name evidence="8" type="ORF">BBK14_10250</name>
</gene>
<comment type="caution">
    <text evidence="8">The sequence shown here is derived from an EMBL/GenBank/DDBJ whole genome shotgun (WGS) entry which is preliminary data.</text>
</comment>
<dbReference type="InterPro" id="IPR036291">
    <property type="entry name" value="NAD(P)-bd_dom_sf"/>
</dbReference>
<keyword evidence="3" id="KW-0479">Metal-binding</keyword>
<evidence type="ECO:0000256" key="4">
    <source>
        <dbReference type="ARBA" id="ARBA00022833"/>
    </source>
</evidence>
<feature type="domain" description="Alcohol dehydrogenase-like N-terminal" evidence="7">
    <location>
        <begin position="24"/>
        <end position="117"/>
    </location>
</feature>
<evidence type="ECO:0000256" key="5">
    <source>
        <dbReference type="ARBA" id="ARBA00023002"/>
    </source>
</evidence>
<evidence type="ECO:0000259" key="6">
    <source>
        <dbReference type="Pfam" id="PF00107"/>
    </source>
</evidence>
<feature type="domain" description="Alcohol dehydrogenase-like C-terminal" evidence="6">
    <location>
        <begin position="157"/>
        <end position="261"/>
    </location>
</feature>
<accession>A0A1S1REN8</accession>
<dbReference type="Pfam" id="PF00107">
    <property type="entry name" value="ADH_zinc_N"/>
    <property type="match status" value="1"/>
</dbReference>
<comment type="cofactor">
    <cofactor evidence="1">
        <name>Zn(2+)</name>
        <dbReference type="ChEBI" id="CHEBI:29105"/>
    </cofactor>
</comment>
<protein>
    <submittedName>
        <fullName evidence="8">Alcohol dehydrogenase</fullName>
    </submittedName>
</protein>
<dbReference type="PANTHER" id="PTHR43161">
    <property type="entry name" value="SORBITOL DEHYDROGENASE"/>
    <property type="match status" value="1"/>
</dbReference>
<evidence type="ECO:0000313" key="8">
    <source>
        <dbReference type="EMBL" id="OHV43965.1"/>
    </source>
</evidence>
<dbReference type="RefSeq" id="WP_071059906.1">
    <property type="nucleotide sequence ID" value="NZ_MAXA01000025.1"/>
</dbReference>
<evidence type="ECO:0000313" key="9">
    <source>
        <dbReference type="Proteomes" id="UP000179769"/>
    </source>
</evidence>
<dbReference type="GO" id="GO:0046872">
    <property type="term" value="F:metal ion binding"/>
    <property type="evidence" value="ECO:0007669"/>
    <property type="project" value="UniProtKB-KW"/>
</dbReference>
<dbReference type="PANTHER" id="PTHR43161:SF9">
    <property type="entry name" value="SORBITOL DEHYDROGENASE"/>
    <property type="match status" value="1"/>
</dbReference>
<dbReference type="SUPFAM" id="SSF51735">
    <property type="entry name" value="NAD(P)-binding Rossmann-fold domains"/>
    <property type="match status" value="1"/>
</dbReference>
<sequence length="312" mass="32757">MKAARPKAGEITVVDLDEPPGVGDEVIRIAAASICSSDLMYMRFGLERVIGHELAGVRADGTGAVVEALYGCMECDLCLDGRYNLCPTHIHRALGSSADGGMAEQFHVPSQRLVALPPGLDIRDASLVEPASVSWHALRLAGTGPDTRLAVVGAGALGLLAAAGARRQGAPEVDLEARHPHQVEAGERLGAKVGTTGLYDVVVEAAGTSASLARAVDLVAPGGTVVVVGFHMGTVEVNWSPLFHREARLIPSMSYCRHANGREMEDAAAMLADSPEIARALITHRFPLEDAVEAFRVAADRKAGALRVVVEP</sequence>
<keyword evidence="4" id="KW-0862">Zinc</keyword>
<dbReference type="InterPro" id="IPR011032">
    <property type="entry name" value="GroES-like_sf"/>
</dbReference>
<dbReference type="Pfam" id="PF08240">
    <property type="entry name" value="ADH_N"/>
    <property type="match status" value="1"/>
</dbReference>
<organism evidence="8 9">
    <name type="scientific">Parafrankia soli</name>
    <dbReference type="NCBI Taxonomy" id="2599596"/>
    <lineage>
        <taxon>Bacteria</taxon>
        <taxon>Bacillati</taxon>
        <taxon>Actinomycetota</taxon>
        <taxon>Actinomycetes</taxon>
        <taxon>Frankiales</taxon>
        <taxon>Frankiaceae</taxon>
        <taxon>Parafrankia</taxon>
    </lineage>
</organism>
<reference evidence="9" key="1">
    <citation type="submission" date="2016-07" db="EMBL/GenBank/DDBJ databases">
        <title>Frankia sp. NRRL B-16219 Genome sequencing.</title>
        <authorList>
            <person name="Ghodhbane-Gtari F."/>
            <person name="Swanson E."/>
            <person name="Gueddou A."/>
            <person name="Louati M."/>
            <person name="Nouioui I."/>
            <person name="Hezbri K."/>
            <person name="Abebe-Akele F."/>
            <person name="Simpson S."/>
            <person name="Morris K."/>
            <person name="Thomas K."/>
            <person name="Gtari M."/>
            <person name="Tisa L.S."/>
        </authorList>
    </citation>
    <scope>NUCLEOTIDE SEQUENCE [LARGE SCALE GENOMIC DNA]</scope>
    <source>
        <strain evidence="9">NRRL B-16219</strain>
    </source>
</reference>
<dbReference type="Gene3D" id="3.90.180.10">
    <property type="entry name" value="Medium-chain alcohol dehydrogenases, catalytic domain"/>
    <property type="match status" value="1"/>
</dbReference>
<evidence type="ECO:0000256" key="3">
    <source>
        <dbReference type="ARBA" id="ARBA00022723"/>
    </source>
</evidence>
<proteinExistence type="inferred from homology"/>
<dbReference type="GO" id="GO:0016491">
    <property type="term" value="F:oxidoreductase activity"/>
    <property type="evidence" value="ECO:0007669"/>
    <property type="project" value="UniProtKB-KW"/>
</dbReference>
<dbReference type="InterPro" id="IPR013149">
    <property type="entry name" value="ADH-like_C"/>
</dbReference>
<comment type="similarity">
    <text evidence="2">Belongs to the zinc-containing alcohol dehydrogenase family.</text>
</comment>
<dbReference type="OrthoDB" id="9797931at2"/>
<keyword evidence="5" id="KW-0560">Oxidoreductase</keyword>
<evidence type="ECO:0000256" key="1">
    <source>
        <dbReference type="ARBA" id="ARBA00001947"/>
    </source>
</evidence>
<name>A0A1S1REN8_9ACTN</name>
<dbReference type="Proteomes" id="UP000179769">
    <property type="component" value="Unassembled WGS sequence"/>
</dbReference>
<dbReference type="Gene3D" id="3.40.50.720">
    <property type="entry name" value="NAD(P)-binding Rossmann-like Domain"/>
    <property type="match status" value="1"/>
</dbReference>
<evidence type="ECO:0000256" key="2">
    <source>
        <dbReference type="ARBA" id="ARBA00008072"/>
    </source>
</evidence>